<comment type="caution">
    <text evidence="1">The sequence shown here is derived from an EMBL/GenBank/DDBJ whole genome shotgun (WGS) entry which is preliminary data.</text>
</comment>
<gene>
    <name evidence="1" type="ORF">V6N11_001167</name>
</gene>
<dbReference type="Proteomes" id="UP001396334">
    <property type="component" value="Unassembled WGS sequence"/>
</dbReference>
<evidence type="ECO:0000313" key="1">
    <source>
        <dbReference type="EMBL" id="KAK9018188.1"/>
    </source>
</evidence>
<protein>
    <submittedName>
        <fullName evidence="1">Uncharacterized protein</fullName>
    </submittedName>
</protein>
<sequence length="69" mass="7585">MSESDRAASIAIMLVVTEDVELYTQGLPKAMAFAPIFQAYLAPDNVFASIIVRNKESQASTAYNQIIFL</sequence>
<keyword evidence="2" id="KW-1185">Reference proteome</keyword>
<organism evidence="1 2">
    <name type="scientific">Hibiscus sabdariffa</name>
    <name type="common">roselle</name>
    <dbReference type="NCBI Taxonomy" id="183260"/>
    <lineage>
        <taxon>Eukaryota</taxon>
        <taxon>Viridiplantae</taxon>
        <taxon>Streptophyta</taxon>
        <taxon>Embryophyta</taxon>
        <taxon>Tracheophyta</taxon>
        <taxon>Spermatophyta</taxon>
        <taxon>Magnoliopsida</taxon>
        <taxon>eudicotyledons</taxon>
        <taxon>Gunneridae</taxon>
        <taxon>Pentapetalae</taxon>
        <taxon>rosids</taxon>
        <taxon>malvids</taxon>
        <taxon>Malvales</taxon>
        <taxon>Malvaceae</taxon>
        <taxon>Malvoideae</taxon>
        <taxon>Hibiscus</taxon>
    </lineage>
</organism>
<name>A0ABR2RZF7_9ROSI</name>
<evidence type="ECO:0000313" key="2">
    <source>
        <dbReference type="Proteomes" id="UP001396334"/>
    </source>
</evidence>
<reference evidence="1 2" key="1">
    <citation type="journal article" date="2024" name="G3 (Bethesda)">
        <title>Genome assembly of Hibiscus sabdariffa L. provides insights into metabolisms of medicinal natural products.</title>
        <authorList>
            <person name="Kim T."/>
        </authorList>
    </citation>
    <scope>NUCLEOTIDE SEQUENCE [LARGE SCALE GENOMIC DNA]</scope>
    <source>
        <strain evidence="1">TK-2024</strain>
        <tissue evidence="1">Old leaves</tissue>
    </source>
</reference>
<proteinExistence type="predicted"/>
<accession>A0ABR2RZF7</accession>
<dbReference type="EMBL" id="JBBPBN010000019">
    <property type="protein sequence ID" value="KAK9018188.1"/>
    <property type="molecule type" value="Genomic_DNA"/>
</dbReference>